<dbReference type="PROSITE" id="PS51724">
    <property type="entry name" value="SPOR"/>
    <property type="match status" value="1"/>
</dbReference>
<dbReference type="Gene3D" id="3.30.70.1070">
    <property type="entry name" value="Sporulation related repeat"/>
    <property type="match status" value="1"/>
</dbReference>
<dbReference type="InterPro" id="IPR007730">
    <property type="entry name" value="SPOR-like_dom"/>
</dbReference>
<dbReference type="EMBL" id="JAVIZX010000001">
    <property type="protein sequence ID" value="MDR6215943.1"/>
    <property type="molecule type" value="Genomic_DNA"/>
</dbReference>
<dbReference type="Pfam" id="PF05036">
    <property type="entry name" value="SPOR"/>
    <property type="match status" value="1"/>
</dbReference>
<keyword evidence="2" id="KW-0472">Membrane</keyword>
<dbReference type="SUPFAM" id="SSF110997">
    <property type="entry name" value="Sporulation related repeat"/>
    <property type="match status" value="1"/>
</dbReference>
<comment type="caution">
    <text evidence="4">The sequence shown here is derived from an EMBL/GenBank/DDBJ whole genome shotgun (WGS) entry which is preliminary data.</text>
</comment>
<keyword evidence="5" id="KW-1185">Reference proteome</keyword>
<evidence type="ECO:0000313" key="5">
    <source>
        <dbReference type="Proteomes" id="UP001267710"/>
    </source>
</evidence>
<reference evidence="4 5" key="1">
    <citation type="submission" date="2023-08" db="EMBL/GenBank/DDBJ databases">
        <title>Functional and genomic diversity of the sorghum phyllosphere microbiome.</title>
        <authorList>
            <person name="Shade A."/>
        </authorList>
    </citation>
    <scope>NUCLEOTIDE SEQUENCE [LARGE SCALE GENOMIC DNA]</scope>
    <source>
        <strain evidence="4 5">SORGH_AS_0335</strain>
    </source>
</reference>
<dbReference type="Proteomes" id="UP001267710">
    <property type="component" value="Unassembled WGS sequence"/>
</dbReference>
<feature type="domain" description="SPOR" evidence="3">
    <location>
        <begin position="214"/>
        <end position="292"/>
    </location>
</feature>
<name>A0ABU1IFD7_9BURK</name>
<organism evidence="4 5">
    <name type="scientific">Paracidovorax wautersii</name>
    <dbReference type="NCBI Taxonomy" id="1177982"/>
    <lineage>
        <taxon>Bacteria</taxon>
        <taxon>Pseudomonadati</taxon>
        <taxon>Pseudomonadota</taxon>
        <taxon>Betaproteobacteria</taxon>
        <taxon>Burkholderiales</taxon>
        <taxon>Comamonadaceae</taxon>
        <taxon>Paracidovorax</taxon>
    </lineage>
</organism>
<accession>A0ABU1IFD7</accession>
<feature type="transmembrane region" description="Helical" evidence="2">
    <location>
        <begin position="44"/>
        <end position="62"/>
    </location>
</feature>
<gene>
    <name evidence="4" type="ORF">QE399_003632</name>
</gene>
<dbReference type="RefSeq" id="WP_309830964.1">
    <property type="nucleotide sequence ID" value="NZ_JAVIZX010000001.1"/>
</dbReference>
<evidence type="ECO:0000313" key="4">
    <source>
        <dbReference type="EMBL" id="MDR6215943.1"/>
    </source>
</evidence>
<evidence type="ECO:0000259" key="3">
    <source>
        <dbReference type="PROSITE" id="PS51724"/>
    </source>
</evidence>
<proteinExistence type="predicted"/>
<feature type="compositionally biased region" description="Basic and acidic residues" evidence="1">
    <location>
        <begin position="154"/>
        <end position="191"/>
    </location>
</feature>
<sequence length="292" mass="30862">MAFFKFRWLGQKDQAETAKPARRSSRNAQAESIDAMRRRARHRLIGAAVLVLIGIVGFPLLFDTQPRPIPVDIPIDIPDRNKVAPLVVPDAAAGKAATQPVTPAVPSAAASANTSASSVAGLDAGEEVLSPKPAARASTPVVPLPPLPQLDTHAQAKPETRAEPKPEPRQESKPEHKPAAPEPKPAPRTDDAARARALLEGRESAAAASAAAPKAEEGRLIVQVGAFADADKAKEIRSKLERAGLKTYTQMVDTKDGKRTRVRVGPYANRAEADKAAGRIKGMGLPASVLTL</sequence>
<protein>
    <submittedName>
        <fullName evidence="4">DedD protein</fullName>
    </submittedName>
</protein>
<evidence type="ECO:0000256" key="1">
    <source>
        <dbReference type="SAM" id="MobiDB-lite"/>
    </source>
</evidence>
<dbReference type="PANTHER" id="PTHR38687:SF1">
    <property type="entry name" value="CELL DIVISION PROTEIN DEDD"/>
    <property type="match status" value="1"/>
</dbReference>
<keyword evidence="2" id="KW-1133">Transmembrane helix</keyword>
<dbReference type="InterPro" id="IPR036680">
    <property type="entry name" value="SPOR-like_sf"/>
</dbReference>
<evidence type="ECO:0000256" key="2">
    <source>
        <dbReference type="SAM" id="Phobius"/>
    </source>
</evidence>
<dbReference type="InterPro" id="IPR052521">
    <property type="entry name" value="Cell_div_SPOR-domain"/>
</dbReference>
<feature type="region of interest" description="Disordered" evidence="1">
    <location>
        <begin position="14"/>
        <end position="33"/>
    </location>
</feature>
<dbReference type="PANTHER" id="PTHR38687">
    <property type="entry name" value="CELL DIVISION PROTEIN DEDD-RELATED"/>
    <property type="match status" value="1"/>
</dbReference>
<keyword evidence="2" id="KW-0812">Transmembrane</keyword>
<feature type="region of interest" description="Disordered" evidence="1">
    <location>
        <begin position="131"/>
        <end position="191"/>
    </location>
</feature>